<protein>
    <submittedName>
        <fullName evidence="1">Uncharacterized protein</fullName>
    </submittedName>
</protein>
<proteinExistence type="predicted"/>
<accession>A0ACB7TFP6</accession>
<evidence type="ECO:0000313" key="2">
    <source>
        <dbReference type="Proteomes" id="UP000821845"/>
    </source>
</evidence>
<keyword evidence="2" id="KW-1185">Reference proteome</keyword>
<gene>
    <name evidence="1" type="ORF">HPB50_025066</name>
</gene>
<reference evidence="1" key="1">
    <citation type="submission" date="2020-05" db="EMBL/GenBank/DDBJ databases">
        <title>Large-scale comparative analyses of tick genomes elucidate their genetic diversity and vector capacities.</title>
        <authorList>
            <person name="Jia N."/>
            <person name="Wang J."/>
            <person name="Shi W."/>
            <person name="Du L."/>
            <person name="Sun Y."/>
            <person name="Zhan W."/>
            <person name="Jiang J."/>
            <person name="Wang Q."/>
            <person name="Zhang B."/>
            <person name="Ji P."/>
            <person name="Sakyi L.B."/>
            <person name="Cui X."/>
            <person name="Yuan T."/>
            <person name="Jiang B."/>
            <person name="Yang W."/>
            <person name="Lam T.T.-Y."/>
            <person name="Chang Q."/>
            <person name="Ding S."/>
            <person name="Wang X."/>
            <person name="Zhu J."/>
            <person name="Ruan X."/>
            <person name="Zhao L."/>
            <person name="Wei J."/>
            <person name="Que T."/>
            <person name="Du C."/>
            <person name="Cheng J."/>
            <person name="Dai P."/>
            <person name="Han X."/>
            <person name="Huang E."/>
            <person name="Gao Y."/>
            <person name="Liu J."/>
            <person name="Shao H."/>
            <person name="Ye R."/>
            <person name="Li L."/>
            <person name="Wei W."/>
            <person name="Wang X."/>
            <person name="Wang C."/>
            <person name="Yang T."/>
            <person name="Huo Q."/>
            <person name="Li W."/>
            <person name="Guo W."/>
            <person name="Chen H."/>
            <person name="Zhou L."/>
            <person name="Ni X."/>
            <person name="Tian J."/>
            <person name="Zhou Y."/>
            <person name="Sheng Y."/>
            <person name="Liu T."/>
            <person name="Pan Y."/>
            <person name="Xia L."/>
            <person name="Li J."/>
            <person name="Zhao F."/>
            <person name="Cao W."/>
        </authorList>
    </citation>
    <scope>NUCLEOTIDE SEQUENCE</scope>
    <source>
        <strain evidence="1">Hyas-2018</strain>
    </source>
</reference>
<dbReference type="EMBL" id="CM023490">
    <property type="protein sequence ID" value="KAH6943674.1"/>
    <property type="molecule type" value="Genomic_DNA"/>
</dbReference>
<name>A0ACB7TFP6_HYAAI</name>
<dbReference type="Proteomes" id="UP000821845">
    <property type="component" value="Chromosome 10"/>
</dbReference>
<evidence type="ECO:0000313" key="1">
    <source>
        <dbReference type="EMBL" id="KAH6943674.1"/>
    </source>
</evidence>
<comment type="caution">
    <text evidence="1">The sequence shown here is derived from an EMBL/GenBank/DDBJ whole genome shotgun (WGS) entry which is preliminary data.</text>
</comment>
<organism evidence="1 2">
    <name type="scientific">Hyalomma asiaticum</name>
    <name type="common">Tick</name>
    <dbReference type="NCBI Taxonomy" id="266040"/>
    <lineage>
        <taxon>Eukaryota</taxon>
        <taxon>Metazoa</taxon>
        <taxon>Ecdysozoa</taxon>
        <taxon>Arthropoda</taxon>
        <taxon>Chelicerata</taxon>
        <taxon>Arachnida</taxon>
        <taxon>Acari</taxon>
        <taxon>Parasitiformes</taxon>
        <taxon>Ixodida</taxon>
        <taxon>Ixodoidea</taxon>
        <taxon>Ixodidae</taxon>
        <taxon>Hyalomminae</taxon>
        <taxon>Hyalomma</taxon>
    </lineage>
</organism>
<sequence length="530" mass="58341">MTSTQQIGCVVALPSLYLCSLHLGRASYASVVSAGSSFRLSRFCCCDLMACARGKYRAKTLQEKADILREVDAGLLPKQEITKKHAPKLCKLTSHRCSNVTAPMADVLEDVCFADYVDVDSSAVVCGALTDDDMSGENDDGEEEDEAPVRPSAAEVMAGLNAARLFLSFEEGGEEAFRQIRSPLCEWVPPLLPSMLRLLYQRCLLEMSSEVLDLIYQVWEEVVRGAPLGPLLTAACPYLSSWLCLLMHPAHLQVDVVALQWLVLPPNLKPDKRTRRPGSTGCLGPLPCLAESAPSATPVLGGGEVYLAGAESLNESPAERERLVLQCRCMAAKLLGLLSGFVTRPMPGLEVPPVESPMESFARLMLFHLASKSALQRMMTAAVMAHWVSLHSDHLCPPLVRDRVLECLGETLYFDEMASSFTRLQQDARDFIALLRHFQLPLGSAFPASVVLTVDQVIELVTTVFQGLVQEVRVKPKVLEASTYWLMQGVKRGYKRSKPRSDERERLKKSRVVIAPQCEPNKLSAPVPKM</sequence>